<evidence type="ECO:0000256" key="1">
    <source>
        <dbReference type="ARBA" id="ARBA00007689"/>
    </source>
</evidence>
<gene>
    <name evidence="3" type="ORF">QQ91_0019845</name>
</gene>
<dbReference type="Proteomes" id="UP000031561">
    <property type="component" value="Unassembled WGS sequence"/>
</dbReference>
<dbReference type="Pfam" id="PF03795">
    <property type="entry name" value="YCII"/>
    <property type="match status" value="1"/>
</dbReference>
<name>A0ABD4T9B7_9CYAN</name>
<dbReference type="AlphaFoldDB" id="A0ABD4T9B7"/>
<dbReference type="InterPro" id="IPR011008">
    <property type="entry name" value="Dimeric_a/b-barrel"/>
</dbReference>
<organism evidence="3 4">
    <name type="scientific">Lyngbya confervoides BDU141951</name>
    <dbReference type="NCBI Taxonomy" id="1574623"/>
    <lineage>
        <taxon>Bacteria</taxon>
        <taxon>Bacillati</taxon>
        <taxon>Cyanobacteriota</taxon>
        <taxon>Cyanophyceae</taxon>
        <taxon>Oscillatoriophycideae</taxon>
        <taxon>Oscillatoriales</taxon>
        <taxon>Microcoleaceae</taxon>
        <taxon>Lyngbya</taxon>
    </lineage>
</organism>
<keyword evidence="4" id="KW-1185">Reference proteome</keyword>
<dbReference type="InterPro" id="IPR005545">
    <property type="entry name" value="YCII"/>
</dbReference>
<dbReference type="Gene3D" id="3.30.70.1060">
    <property type="entry name" value="Dimeric alpha+beta barrel"/>
    <property type="match status" value="1"/>
</dbReference>
<feature type="domain" description="YCII-related" evidence="2">
    <location>
        <begin position="18"/>
        <end position="83"/>
    </location>
</feature>
<evidence type="ECO:0000259" key="2">
    <source>
        <dbReference type="Pfam" id="PF03795"/>
    </source>
</evidence>
<accession>A0ABD4T9B7</accession>
<dbReference type="EMBL" id="JTHE03000110">
    <property type="protein sequence ID" value="MCM1985078.1"/>
    <property type="molecule type" value="Genomic_DNA"/>
</dbReference>
<dbReference type="PANTHER" id="PTHR37828">
    <property type="entry name" value="GSR2449 PROTEIN"/>
    <property type="match status" value="1"/>
</dbReference>
<dbReference type="PANTHER" id="PTHR37828:SF1">
    <property type="entry name" value="YCII-RELATED DOMAIN-CONTAINING PROTEIN"/>
    <property type="match status" value="1"/>
</dbReference>
<evidence type="ECO:0000313" key="4">
    <source>
        <dbReference type="Proteomes" id="UP000031561"/>
    </source>
</evidence>
<dbReference type="RefSeq" id="WP_166283415.1">
    <property type="nucleotide sequence ID" value="NZ_JTHE03000110.1"/>
</dbReference>
<reference evidence="3 4" key="1">
    <citation type="journal article" date="2015" name="Genome Announc.">
        <title>Draft Genome Sequence of Filamentous Marine Cyanobacterium Lyngbya confervoides Strain BDU141951.</title>
        <authorList>
            <person name="Chandrababunaidu M.M."/>
            <person name="Sen D."/>
            <person name="Tripathy S."/>
        </authorList>
    </citation>
    <scope>NUCLEOTIDE SEQUENCE [LARGE SCALE GENOMIC DNA]</scope>
    <source>
        <strain evidence="3 4">BDU141951</strain>
    </source>
</reference>
<comment type="caution">
    <text evidence="3">The sequence shown here is derived from an EMBL/GenBank/DDBJ whole genome shotgun (WGS) entry which is preliminary data.</text>
</comment>
<sequence length="91" mass="10321">MAWFVKIERGIVQKSVFDQFVPAHKVYVQQLIDQGHCARTGYWREAAGGLLLFQAESRAQAQALVDQDPLILNHCVEYELHEWVVVSGAPL</sequence>
<comment type="similarity">
    <text evidence="1">Belongs to the YciI family.</text>
</comment>
<dbReference type="SUPFAM" id="SSF54909">
    <property type="entry name" value="Dimeric alpha+beta barrel"/>
    <property type="match status" value="1"/>
</dbReference>
<proteinExistence type="inferred from homology"/>
<protein>
    <submittedName>
        <fullName evidence="3">YciI family protein</fullName>
    </submittedName>
</protein>
<evidence type="ECO:0000313" key="3">
    <source>
        <dbReference type="EMBL" id="MCM1985078.1"/>
    </source>
</evidence>